<protein>
    <submittedName>
        <fullName evidence="2">Uncharacterized protein</fullName>
    </submittedName>
</protein>
<organism evidence="2 3">
    <name type="scientific">Tagetes erecta</name>
    <name type="common">African marigold</name>
    <dbReference type="NCBI Taxonomy" id="13708"/>
    <lineage>
        <taxon>Eukaryota</taxon>
        <taxon>Viridiplantae</taxon>
        <taxon>Streptophyta</taxon>
        <taxon>Embryophyta</taxon>
        <taxon>Tracheophyta</taxon>
        <taxon>Spermatophyta</taxon>
        <taxon>Magnoliopsida</taxon>
        <taxon>eudicotyledons</taxon>
        <taxon>Gunneridae</taxon>
        <taxon>Pentapetalae</taxon>
        <taxon>asterids</taxon>
        <taxon>campanulids</taxon>
        <taxon>Asterales</taxon>
        <taxon>Asteraceae</taxon>
        <taxon>Asteroideae</taxon>
        <taxon>Heliantheae alliance</taxon>
        <taxon>Tageteae</taxon>
        <taxon>Tagetes</taxon>
    </lineage>
</organism>
<gene>
    <name evidence="2" type="ORF">QVD17_24567</name>
</gene>
<evidence type="ECO:0000313" key="3">
    <source>
        <dbReference type="Proteomes" id="UP001229421"/>
    </source>
</evidence>
<accession>A0AAD8KFK6</accession>
<dbReference type="EMBL" id="JAUHHV010000006">
    <property type="protein sequence ID" value="KAK1421873.1"/>
    <property type="molecule type" value="Genomic_DNA"/>
</dbReference>
<reference evidence="2" key="1">
    <citation type="journal article" date="2023" name="bioRxiv">
        <title>Improved chromosome-level genome assembly for marigold (Tagetes erecta).</title>
        <authorList>
            <person name="Jiang F."/>
            <person name="Yuan L."/>
            <person name="Wang S."/>
            <person name="Wang H."/>
            <person name="Xu D."/>
            <person name="Wang A."/>
            <person name="Fan W."/>
        </authorList>
    </citation>
    <scope>NUCLEOTIDE SEQUENCE</scope>
    <source>
        <strain evidence="2">WSJ</strain>
        <tissue evidence="2">Leaf</tissue>
    </source>
</reference>
<sequence>MQNLTSNLAFVAEVYEEDWSEENDPRFNDAEEDDTEYDLSAKSDPIVEDQSEEITQVEEVKQTMTSNKVEEVALMAKSKQIKVESSSSESEKPPNYVPLPESVKEKLCTPECAEQIENYRSYSFRIYDNFKEQYKSDSSSNDNSSDYGFNNPEFIKWQKEMQKKKDIDEAQKQKLKFIISKEIIEKL</sequence>
<dbReference type="Proteomes" id="UP001229421">
    <property type="component" value="Unassembled WGS sequence"/>
</dbReference>
<feature type="region of interest" description="Disordered" evidence="1">
    <location>
        <begin position="79"/>
        <end position="100"/>
    </location>
</feature>
<dbReference type="AlphaFoldDB" id="A0AAD8KFK6"/>
<evidence type="ECO:0000256" key="1">
    <source>
        <dbReference type="SAM" id="MobiDB-lite"/>
    </source>
</evidence>
<comment type="caution">
    <text evidence="2">The sequence shown here is derived from an EMBL/GenBank/DDBJ whole genome shotgun (WGS) entry which is preliminary data.</text>
</comment>
<proteinExistence type="predicted"/>
<keyword evidence="3" id="KW-1185">Reference proteome</keyword>
<evidence type="ECO:0000313" key="2">
    <source>
        <dbReference type="EMBL" id="KAK1421873.1"/>
    </source>
</evidence>
<name>A0AAD8KFK6_TARER</name>
<feature type="region of interest" description="Disordered" evidence="1">
    <location>
        <begin position="15"/>
        <end position="51"/>
    </location>
</feature>